<protein>
    <submittedName>
        <fullName evidence="3">Uncharacterized protein</fullName>
    </submittedName>
</protein>
<evidence type="ECO:0000313" key="4">
    <source>
        <dbReference type="Proteomes" id="UP000218890"/>
    </source>
</evidence>
<feature type="region of interest" description="Disordered" evidence="2">
    <location>
        <begin position="293"/>
        <end position="317"/>
    </location>
</feature>
<gene>
    <name evidence="3" type="ORF">HH1059_25110</name>
</gene>
<evidence type="ECO:0000313" key="3">
    <source>
        <dbReference type="EMBL" id="BAU56588.1"/>
    </source>
</evidence>
<accession>A0A110B4A9</accession>
<proteinExistence type="predicted"/>
<dbReference type="EMBL" id="AP017372">
    <property type="protein sequence ID" value="BAU56588.1"/>
    <property type="molecule type" value="Genomic_DNA"/>
</dbReference>
<name>A0A110B4A9_HALHR</name>
<dbReference type="AlphaFoldDB" id="A0A110B4A9"/>
<sequence length="740" mass="83478">MSKGIKSETTLDYFRVTQPGYPDSLYAINNAFYGIMRRLKQFIPRQRHNKRRQIANLRSRQSFLQISFLISFTLVATCVYSSQNHLVVDLEYLDDASRVQERLTSVEILDQVDSMQFLSKGEAEKLKRRLSEEQLEAEVDAGVDSLNELASHIDYLQESLEVEPDQKVDPDALAQHVFARELQPHHDLSIEVPVLSVYKGDRKARQELLQSFREKITFGIVEEYGTTDIDAVSTLVEHGAEWEYDETIREVTFGSLGSRVTDRDECHEFSEGELGYLFLGEFEFFPFRQPDRSDEQASLSGAAVNDGQRTKDTEGRTGSIRVKNLLESSEDSLREELERVFSSQSDCVEKVFEAKNNFGDLDAKSEKINKKQHDIAELLEKINQQMESAQQRGRELAEAFPDCNNLSCMARHLSDKQQQLASEGVKNRMVFKRELETMDVADVMLINFTTRHILGEIESLAVETGGTIDRTLGQTGLEQDVRVDQLHTVYDQVKIIPYSDGQNLGVVAAFDFVVEPEDVCGQLKLGGEVYEFTVGGENHQIETVRVRGSTHYEGAEDNIELMTHEVSWDLFEAFANDQHVEMDNYLDENCLERLSESEKGGKYPIRCVRWEGALEFSEWMTQQTGVELDTIDCSVMQYVSTCGGQQEYVWGNNPECGEDCVENLHGGVRKVTESPEASIGAANLGGNVSELCRAPDLRFPHVGIVGPSYSTGPQPGEEKHSYRGGGSPDVGFRLGRVLPR</sequence>
<feature type="coiled-coil region" evidence="1">
    <location>
        <begin position="361"/>
        <end position="399"/>
    </location>
</feature>
<keyword evidence="4" id="KW-1185">Reference proteome</keyword>
<reference evidence="3" key="1">
    <citation type="submission" date="2016-02" db="EMBL/GenBank/DDBJ databases">
        <title>Halorhodospira halochloris DSM-1059 complete genome, version 2.</title>
        <authorList>
            <person name="Tsukatani Y."/>
        </authorList>
    </citation>
    <scope>NUCLEOTIDE SEQUENCE</scope>
    <source>
        <strain evidence="3">DSM 1059</strain>
    </source>
</reference>
<organism evidence="3 4">
    <name type="scientific">Halorhodospira halochloris</name>
    <name type="common">Ectothiorhodospira halochloris</name>
    <dbReference type="NCBI Taxonomy" id="1052"/>
    <lineage>
        <taxon>Bacteria</taxon>
        <taxon>Pseudomonadati</taxon>
        <taxon>Pseudomonadota</taxon>
        <taxon>Gammaproteobacteria</taxon>
        <taxon>Chromatiales</taxon>
        <taxon>Ectothiorhodospiraceae</taxon>
        <taxon>Halorhodospira</taxon>
    </lineage>
</organism>
<keyword evidence="1" id="KW-0175">Coiled coil</keyword>
<dbReference type="SUPFAM" id="SSF56436">
    <property type="entry name" value="C-type lectin-like"/>
    <property type="match status" value="1"/>
</dbReference>
<dbReference type="Gene3D" id="3.90.1580.10">
    <property type="entry name" value="paralog of FGE (formylglycine-generating enzyme)"/>
    <property type="match status" value="1"/>
</dbReference>
<dbReference type="RefSeq" id="WP_096406640.1">
    <property type="nucleotide sequence ID" value="NZ_AP017372.2"/>
</dbReference>
<evidence type="ECO:0000256" key="2">
    <source>
        <dbReference type="SAM" id="MobiDB-lite"/>
    </source>
</evidence>
<dbReference type="InterPro" id="IPR042095">
    <property type="entry name" value="SUMF_sf"/>
</dbReference>
<feature type="region of interest" description="Disordered" evidence="2">
    <location>
        <begin position="706"/>
        <end position="730"/>
    </location>
</feature>
<dbReference type="KEGG" id="hhk:HH1059_25110"/>
<dbReference type="Proteomes" id="UP000218890">
    <property type="component" value="Chromosome"/>
</dbReference>
<dbReference type="InterPro" id="IPR016187">
    <property type="entry name" value="CTDL_fold"/>
</dbReference>
<evidence type="ECO:0000256" key="1">
    <source>
        <dbReference type="SAM" id="Coils"/>
    </source>
</evidence>